<dbReference type="PANTHER" id="PTHR33164:SF64">
    <property type="entry name" value="TRANSCRIPTIONAL REGULATOR SLYA"/>
    <property type="match status" value="1"/>
</dbReference>
<feature type="domain" description="HTH marR-type" evidence="4">
    <location>
        <begin position="10"/>
        <end position="143"/>
    </location>
</feature>
<dbReference type="SUPFAM" id="SSF46785">
    <property type="entry name" value="Winged helix' DNA-binding domain"/>
    <property type="match status" value="1"/>
</dbReference>
<dbReference type="PRINTS" id="PR00598">
    <property type="entry name" value="HTHMARR"/>
</dbReference>
<dbReference type="EMBL" id="STFG01000020">
    <property type="protein sequence ID" value="THT98470.1"/>
    <property type="molecule type" value="Genomic_DNA"/>
</dbReference>
<dbReference type="PANTHER" id="PTHR33164">
    <property type="entry name" value="TRANSCRIPTIONAL REGULATOR, MARR FAMILY"/>
    <property type="match status" value="1"/>
</dbReference>
<dbReference type="GO" id="GO:0003700">
    <property type="term" value="F:DNA-binding transcription factor activity"/>
    <property type="evidence" value="ECO:0007669"/>
    <property type="project" value="InterPro"/>
</dbReference>
<proteinExistence type="predicted"/>
<sequence>MHTPPAQSAHRQIGFKLVGLGRRWRHTLDVRLAEQGLSDAVWTPLMHLYRLGDGLSQSALAASVGIEGSSLVRLLDALVAQGLVERQPHPTDRRIKQLYLTAAGRTTVATIRKHLASIEDALLIDLDSDAAAAMLQYIDLIEARIQAMNHKENI</sequence>
<evidence type="ECO:0000256" key="1">
    <source>
        <dbReference type="ARBA" id="ARBA00023015"/>
    </source>
</evidence>
<dbReference type="InterPro" id="IPR023187">
    <property type="entry name" value="Tscrpt_reg_MarR-type_CS"/>
</dbReference>
<keyword evidence="3" id="KW-0804">Transcription</keyword>
<keyword evidence="1" id="KW-0805">Transcription regulation</keyword>
<evidence type="ECO:0000256" key="3">
    <source>
        <dbReference type="ARBA" id="ARBA00023163"/>
    </source>
</evidence>
<dbReference type="SMART" id="SM00347">
    <property type="entry name" value="HTH_MARR"/>
    <property type="match status" value="1"/>
</dbReference>
<dbReference type="InterPro" id="IPR036388">
    <property type="entry name" value="WH-like_DNA-bd_sf"/>
</dbReference>
<dbReference type="AlphaFoldDB" id="A0A4S8EW42"/>
<dbReference type="Gene3D" id="1.10.10.10">
    <property type="entry name" value="Winged helix-like DNA-binding domain superfamily/Winged helix DNA-binding domain"/>
    <property type="match status" value="1"/>
</dbReference>
<dbReference type="Proteomes" id="UP000308917">
    <property type="component" value="Unassembled WGS sequence"/>
</dbReference>
<evidence type="ECO:0000313" key="6">
    <source>
        <dbReference type="Proteomes" id="UP000308917"/>
    </source>
</evidence>
<evidence type="ECO:0000313" key="5">
    <source>
        <dbReference type="EMBL" id="THT98470.1"/>
    </source>
</evidence>
<dbReference type="OrthoDB" id="6002259at2"/>
<evidence type="ECO:0000259" key="4">
    <source>
        <dbReference type="PROSITE" id="PS50995"/>
    </source>
</evidence>
<dbReference type="InterPro" id="IPR000835">
    <property type="entry name" value="HTH_MarR-typ"/>
</dbReference>
<keyword evidence="6" id="KW-1185">Reference proteome</keyword>
<gene>
    <name evidence="5" type="ORF">E9531_14180</name>
</gene>
<keyword evidence="2" id="KW-0238">DNA-binding</keyword>
<protein>
    <submittedName>
        <fullName evidence="5">MarR family transcriptional regulator</fullName>
    </submittedName>
</protein>
<reference evidence="5 6" key="1">
    <citation type="journal article" date="2015" name="Antonie Van Leeuwenhoek">
        <title>Lampropedia puyangensis sp. nov., isolated from symptomatic bark of Populus ? euramericana canker and emended description of Lampropedia hyalina (Ehrenberg 1832) Lee et al. 2004.</title>
        <authorList>
            <person name="Li Y."/>
            <person name="Wang T."/>
            <person name="Piao C.G."/>
            <person name="Wang L.F."/>
            <person name="Tian G.Z."/>
            <person name="Zhu T.H."/>
            <person name="Guo M.W."/>
        </authorList>
    </citation>
    <scope>NUCLEOTIDE SEQUENCE [LARGE SCALE GENOMIC DNA]</scope>
    <source>
        <strain evidence="5 6">2-bin</strain>
    </source>
</reference>
<dbReference type="Pfam" id="PF12802">
    <property type="entry name" value="MarR_2"/>
    <property type="match status" value="1"/>
</dbReference>
<dbReference type="PROSITE" id="PS01117">
    <property type="entry name" value="HTH_MARR_1"/>
    <property type="match status" value="1"/>
</dbReference>
<dbReference type="PROSITE" id="PS50995">
    <property type="entry name" value="HTH_MARR_2"/>
    <property type="match status" value="1"/>
</dbReference>
<comment type="caution">
    <text evidence="5">The sequence shown here is derived from an EMBL/GenBank/DDBJ whole genome shotgun (WGS) entry which is preliminary data.</text>
</comment>
<dbReference type="RefSeq" id="WP_136574431.1">
    <property type="nucleotide sequence ID" value="NZ_STFG01000020.1"/>
</dbReference>
<accession>A0A4S8EW42</accession>
<dbReference type="GO" id="GO:0003677">
    <property type="term" value="F:DNA binding"/>
    <property type="evidence" value="ECO:0007669"/>
    <property type="project" value="UniProtKB-KW"/>
</dbReference>
<dbReference type="InterPro" id="IPR036390">
    <property type="entry name" value="WH_DNA-bd_sf"/>
</dbReference>
<name>A0A4S8EW42_9BURK</name>
<organism evidence="5 6">
    <name type="scientific">Lampropedia puyangensis</name>
    <dbReference type="NCBI Taxonomy" id="1330072"/>
    <lineage>
        <taxon>Bacteria</taxon>
        <taxon>Pseudomonadati</taxon>
        <taxon>Pseudomonadota</taxon>
        <taxon>Betaproteobacteria</taxon>
        <taxon>Burkholderiales</taxon>
        <taxon>Comamonadaceae</taxon>
        <taxon>Lampropedia</taxon>
    </lineage>
</organism>
<dbReference type="InterPro" id="IPR039422">
    <property type="entry name" value="MarR/SlyA-like"/>
</dbReference>
<evidence type="ECO:0000256" key="2">
    <source>
        <dbReference type="ARBA" id="ARBA00023125"/>
    </source>
</evidence>
<dbReference type="GO" id="GO:0006950">
    <property type="term" value="P:response to stress"/>
    <property type="evidence" value="ECO:0007669"/>
    <property type="project" value="TreeGrafter"/>
</dbReference>